<dbReference type="EMBL" id="BMWX01000004">
    <property type="protein sequence ID" value="GGZ30337.1"/>
    <property type="molecule type" value="Genomic_DNA"/>
</dbReference>
<dbReference type="InterPro" id="IPR001647">
    <property type="entry name" value="HTH_TetR"/>
</dbReference>
<dbReference type="RefSeq" id="WP_044202658.1">
    <property type="nucleotide sequence ID" value="NZ_BMWX01000004.1"/>
</dbReference>
<keyword evidence="4" id="KW-0804">Transcription</keyword>
<organism evidence="7 8">
    <name type="scientific">Echinicola pacifica</name>
    <dbReference type="NCBI Taxonomy" id="346377"/>
    <lineage>
        <taxon>Bacteria</taxon>
        <taxon>Pseudomonadati</taxon>
        <taxon>Bacteroidota</taxon>
        <taxon>Cytophagia</taxon>
        <taxon>Cytophagales</taxon>
        <taxon>Cyclobacteriaceae</taxon>
        <taxon>Echinicola</taxon>
    </lineage>
</organism>
<accession>A0A918USH8</accession>
<dbReference type="SUPFAM" id="SSF46689">
    <property type="entry name" value="Homeodomain-like"/>
    <property type="match status" value="1"/>
</dbReference>
<evidence type="ECO:0000259" key="6">
    <source>
        <dbReference type="PROSITE" id="PS50977"/>
    </source>
</evidence>
<keyword evidence="8" id="KW-1185">Reference proteome</keyword>
<feature type="DNA-binding region" description="H-T-H motif" evidence="5">
    <location>
        <begin position="30"/>
        <end position="49"/>
    </location>
</feature>
<dbReference type="AlphaFoldDB" id="A0A918USH8"/>
<evidence type="ECO:0000256" key="3">
    <source>
        <dbReference type="ARBA" id="ARBA00023125"/>
    </source>
</evidence>
<evidence type="ECO:0000256" key="2">
    <source>
        <dbReference type="ARBA" id="ARBA00023015"/>
    </source>
</evidence>
<dbReference type="PRINTS" id="PR00455">
    <property type="entry name" value="HTHTETR"/>
</dbReference>
<reference evidence="7" key="1">
    <citation type="journal article" date="2014" name="Int. J. Syst. Evol. Microbiol.">
        <title>Complete genome sequence of Corynebacterium casei LMG S-19264T (=DSM 44701T), isolated from a smear-ripened cheese.</title>
        <authorList>
            <consortium name="US DOE Joint Genome Institute (JGI-PGF)"/>
            <person name="Walter F."/>
            <person name="Albersmeier A."/>
            <person name="Kalinowski J."/>
            <person name="Ruckert C."/>
        </authorList>
    </citation>
    <scope>NUCLEOTIDE SEQUENCE</scope>
    <source>
        <strain evidence="7">KCTC 12368</strain>
    </source>
</reference>
<proteinExistence type="predicted"/>
<dbReference type="InterPro" id="IPR036271">
    <property type="entry name" value="Tet_transcr_reg_TetR-rel_C_sf"/>
</dbReference>
<dbReference type="InterPro" id="IPR050109">
    <property type="entry name" value="HTH-type_TetR-like_transc_reg"/>
</dbReference>
<evidence type="ECO:0000256" key="1">
    <source>
        <dbReference type="ARBA" id="ARBA00022491"/>
    </source>
</evidence>
<feature type="domain" description="HTH tetR-type" evidence="6">
    <location>
        <begin position="7"/>
        <end position="67"/>
    </location>
</feature>
<gene>
    <name evidence="7" type="ORF">GCM10007049_23770</name>
</gene>
<keyword evidence="3 5" id="KW-0238">DNA-binding</keyword>
<comment type="caution">
    <text evidence="7">The sequence shown here is derived from an EMBL/GenBank/DDBJ whole genome shotgun (WGS) entry which is preliminary data.</text>
</comment>
<evidence type="ECO:0000313" key="7">
    <source>
        <dbReference type="EMBL" id="GGZ30337.1"/>
    </source>
</evidence>
<dbReference type="GO" id="GO:0003700">
    <property type="term" value="F:DNA-binding transcription factor activity"/>
    <property type="evidence" value="ECO:0007669"/>
    <property type="project" value="TreeGrafter"/>
</dbReference>
<name>A0A918USH8_9BACT</name>
<dbReference type="PROSITE" id="PS50977">
    <property type="entry name" value="HTH_TETR_2"/>
    <property type="match status" value="1"/>
</dbReference>
<sequence length="215" mass="24571">MKRNYHPEIEQKILEGANELFFGKGFKSTTMDDIAKKLGMSKKTVYQYFPGKRELLEASFDLLKTNLSIKVETILENEEMTFLMKLRSMLTAIAKDLGPINPELLADMRDQVPEVWSQLEDYIRTSAYLRFQRLIQSGIDQGLVGSHVNKSMVVLLYASAIQNLIDPKFLSQFPGEMVNSLKINPAKVYDQAISIIFEGILTPEARQEYLDQKPN</sequence>
<keyword evidence="2" id="KW-0805">Transcription regulation</keyword>
<dbReference type="Gene3D" id="1.10.357.10">
    <property type="entry name" value="Tetracycline Repressor, domain 2"/>
    <property type="match status" value="1"/>
</dbReference>
<protein>
    <recommendedName>
        <fullName evidence="6">HTH tetR-type domain-containing protein</fullName>
    </recommendedName>
</protein>
<evidence type="ECO:0000256" key="4">
    <source>
        <dbReference type="ARBA" id="ARBA00023163"/>
    </source>
</evidence>
<dbReference type="SUPFAM" id="SSF48498">
    <property type="entry name" value="Tetracyclin repressor-like, C-terminal domain"/>
    <property type="match status" value="1"/>
</dbReference>
<reference evidence="7" key="2">
    <citation type="submission" date="2020-09" db="EMBL/GenBank/DDBJ databases">
        <authorList>
            <person name="Sun Q."/>
            <person name="Kim S."/>
        </authorList>
    </citation>
    <scope>NUCLEOTIDE SEQUENCE</scope>
    <source>
        <strain evidence="7">KCTC 12368</strain>
    </source>
</reference>
<dbReference type="Pfam" id="PF00440">
    <property type="entry name" value="TetR_N"/>
    <property type="match status" value="1"/>
</dbReference>
<keyword evidence="1" id="KW-0678">Repressor</keyword>
<dbReference type="FunFam" id="1.10.10.60:FF:000141">
    <property type="entry name" value="TetR family transcriptional regulator"/>
    <property type="match status" value="1"/>
</dbReference>
<dbReference type="InterPro" id="IPR009057">
    <property type="entry name" value="Homeodomain-like_sf"/>
</dbReference>
<dbReference type="PANTHER" id="PTHR30055:SF175">
    <property type="entry name" value="HTH-TYPE TRANSCRIPTIONAL REPRESSOR KSTR2"/>
    <property type="match status" value="1"/>
</dbReference>
<dbReference type="GO" id="GO:0000976">
    <property type="term" value="F:transcription cis-regulatory region binding"/>
    <property type="evidence" value="ECO:0007669"/>
    <property type="project" value="TreeGrafter"/>
</dbReference>
<dbReference type="PANTHER" id="PTHR30055">
    <property type="entry name" value="HTH-TYPE TRANSCRIPTIONAL REGULATOR RUTR"/>
    <property type="match status" value="1"/>
</dbReference>
<dbReference type="Proteomes" id="UP000619457">
    <property type="component" value="Unassembled WGS sequence"/>
</dbReference>
<evidence type="ECO:0000313" key="8">
    <source>
        <dbReference type="Proteomes" id="UP000619457"/>
    </source>
</evidence>
<evidence type="ECO:0000256" key="5">
    <source>
        <dbReference type="PROSITE-ProRule" id="PRU00335"/>
    </source>
</evidence>